<dbReference type="AlphaFoldDB" id="A0AA39WDJ7"/>
<accession>A0AA39WDJ7</accession>
<organism evidence="2 3">
    <name type="scientific">Immersiella caudata</name>
    <dbReference type="NCBI Taxonomy" id="314043"/>
    <lineage>
        <taxon>Eukaryota</taxon>
        <taxon>Fungi</taxon>
        <taxon>Dikarya</taxon>
        <taxon>Ascomycota</taxon>
        <taxon>Pezizomycotina</taxon>
        <taxon>Sordariomycetes</taxon>
        <taxon>Sordariomycetidae</taxon>
        <taxon>Sordariales</taxon>
        <taxon>Lasiosphaeriaceae</taxon>
        <taxon>Immersiella</taxon>
    </lineage>
</organism>
<keyword evidence="3" id="KW-1185">Reference proteome</keyword>
<dbReference type="EMBL" id="JAULSU010000006">
    <property type="protein sequence ID" value="KAK0613421.1"/>
    <property type="molecule type" value="Genomic_DNA"/>
</dbReference>
<sequence length="64" mass="7914">MRRGAGSRCLTSRQKTRAFTRKNQGRWSGKNLWDHPWLRYPRTWKRGRLRKKKIKKKTKRAMWS</sequence>
<evidence type="ECO:0000313" key="3">
    <source>
        <dbReference type="Proteomes" id="UP001175000"/>
    </source>
</evidence>
<dbReference type="Proteomes" id="UP001175000">
    <property type="component" value="Unassembled WGS sequence"/>
</dbReference>
<name>A0AA39WDJ7_9PEZI</name>
<proteinExistence type="predicted"/>
<gene>
    <name evidence="2" type="ORF">B0T14DRAFT_526218</name>
</gene>
<evidence type="ECO:0000256" key="1">
    <source>
        <dbReference type="SAM" id="MobiDB-lite"/>
    </source>
</evidence>
<feature type="compositionally biased region" description="Basic residues" evidence="1">
    <location>
        <begin position="14"/>
        <end position="24"/>
    </location>
</feature>
<evidence type="ECO:0000313" key="2">
    <source>
        <dbReference type="EMBL" id="KAK0613421.1"/>
    </source>
</evidence>
<feature type="region of interest" description="Disordered" evidence="1">
    <location>
        <begin position="1"/>
        <end position="24"/>
    </location>
</feature>
<protein>
    <submittedName>
        <fullName evidence="2">Uncharacterized protein</fullName>
    </submittedName>
</protein>
<reference evidence="2" key="1">
    <citation type="submission" date="2023-06" db="EMBL/GenBank/DDBJ databases">
        <title>Genome-scale phylogeny and comparative genomics of the fungal order Sordariales.</title>
        <authorList>
            <consortium name="Lawrence Berkeley National Laboratory"/>
            <person name="Hensen N."/>
            <person name="Bonometti L."/>
            <person name="Westerberg I."/>
            <person name="Brannstrom I.O."/>
            <person name="Guillou S."/>
            <person name="Cros-Aarteil S."/>
            <person name="Calhoun S."/>
            <person name="Haridas S."/>
            <person name="Kuo A."/>
            <person name="Mondo S."/>
            <person name="Pangilinan J."/>
            <person name="Riley R."/>
            <person name="Labutti K."/>
            <person name="Andreopoulos B."/>
            <person name="Lipzen A."/>
            <person name="Chen C."/>
            <person name="Yanf M."/>
            <person name="Daum C."/>
            <person name="Ng V."/>
            <person name="Clum A."/>
            <person name="Steindorff A."/>
            <person name="Ohm R."/>
            <person name="Martin F."/>
            <person name="Silar P."/>
            <person name="Natvig D."/>
            <person name="Lalanne C."/>
            <person name="Gautier V."/>
            <person name="Ament-Velasquez S.L."/>
            <person name="Kruys A."/>
            <person name="Hutchinson M.I."/>
            <person name="Powell A.J."/>
            <person name="Barry K."/>
            <person name="Miller A.N."/>
            <person name="Grigoriev I.V."/>
            <person name="Debuchy R."/>
            <person name="Gladieux P."/>
            <person name="Thoren M.H."/>
            <person name="Johannesson H."/>
        </authorList>
    </citation>
    <scope>NUCLEOTIDE SEQUENCE</scope>
    <source>
        <strain evidence="2">CBS 606.72</strain>
    </source>
</reference>
<comment type="caution">
    <text evidence="2">The sequence shown here is derived from an EMBL/GenBank/DDBJ whole genome shotgun (WGS) entry which is preliminary data.</text>
</comment>